<dbReference type="EMBL" id="CP100356">
    <property type="protein sequence ID" value="UTF55693.1"/>
    <property type="molecule type" value="Genomic_DNA"/>
</dbReference>
<evidence type="ECO:0000256" key="6">
    <source>
        <dbReference type="ARBA" id="ARBA00023136"/>
    </source>
</evidence>
<evidence type="ECO:0000256" key="1">
    <source>
        <dbReference type="ARBA" id="ARBA00004651"/>
    </source>
</evidence>
<accession>A0A9E7SZ66</accession>
<evidence type="ECO:0000256" key="2">
    <source>
        <dbReference type="ARBA" id="ARBA00022448"/>
    </source>
</evidence>
<keyword evidence="6 7" id="KW-0472">Membrane</keyword>
<keyword evidence="5 7" id="KW-1133">Transmembrane helix</keyword>
<keyword evidence="10" id="KW-1185">Reference proteome</keyword>
<name>A0A9E7SZ66_9EURY</name>
<dbReference type="Proteomes" id="UP001056855">
    <property type="component" value="Plasmid unnamed1"/>
</dbReference>
<evidence type="ECO:0000256" key="5">
    <source>
        <dbReference type="ARBA" id="ARBA00022989"/>
    </source>
</evidence>
<feature type="transmembrane region" description="Helical" evidence="7">
    <location>
        <begin position="298"/>
        <end position="324"/>
    </location>
</feature>
<dbReference type="RefSeq" id="WP_254160983.1">
    <property type="nucleotide sequence ID" value="NZ_CP100356.1"/>
</dbReference>
<comment type="subcellular location">
    <subcellularLocation>
        <location evidence="1 7">Cell membrane</location>
        <topology evidence="1 7">Multi-pass membrane protein</topology>
    </subcellularLocation>
</comment>
<protein>
    <submittedName>
        <fullName evidence="9">ABC transporter permease</fullName>
    </submittedName>
</protein>
<dbReference type="PANTHER" id="PTHR43163:SF6">
    <property type="entry name" value="DIPEPTIDE TRANSPORT SYSTEM PERMEASE PROTEIN DPPB-RELATED"/>
    <property type="match status" value="1"/>
</dbReference>
<gene>
    <name evidence="9" type="ORF">NGM29_18540</name>
</gene>
<keyword evidence="2 7" id="KW-0813">Transport</keyword>
<sequence>MSLARYTIRRLLQAIPVIIGILTITFYLANRIPGDPVRIMLGPEQANNPEMIEEIRAQYGLNRPLHERYVNYIFEVAQGNLGTSIHYNMPVTEVIAGRIPVTLLLMLSAFAFAIAMAIPLGIISAKRRNEPVDHISRVVALIGVSTPSFWIGLLLIIVFAFHLGWFPERGLVYPWADPESVRGAETRIDVLQMAIHHLMLPMIALGTLQMASITRIQRSSMVDTLQNDYVKLARAYGVSERRITWRHALRPSLLPVITIVGLGLSTSLGGSVLIETVFEINGLGRLIIQAINTQDYPLIMGTTFVFGFAFVIGVIITDLAYAYIDPRVSYGNAD</sequence>
<dbReference type="InterPro" id="IPR045621">
    <property type="entry name" value="BPD_transp_1_N"/>
</dbReference>
<reference evidence="9" key="1">
    <citation type="submission" date="2022-06" db="EMBL/GenBank/DDBJ databases">
        <title>Diverse halophilic archaea isolated from saline environments.</title>
        <authorList>
            <person name="Cui H.-L."/>
        </authorList>
    </citation>
    <scope>NUCLEOTIDE SEQUENCE</scope>
    <source>
        <strain evidence="9">WLHS1</strain>
        <plasmid evidence="9">unnamed1</plasmid>
    </source>
</reference>
<proteinExistence type="inferred from homology"/>
<organism evidence="9 10">
    <name type="scientific">Natronosalvus rutilus</name>
    <dbReference type="NCBI Taxonomy" id="2953753"/>
    <lineage>
        <taxon>Archaea</taxon>
        <taxon>Methanobacteriati</taxon>
        <taxon>Methanobacteriota</taxon>
        <taxon>Stenosarchaea group</taxon>
        <taxon>Halobacteria</taxon>
        <taxon>Halobacteriales</taxon>
        <taxon>Natrialbaceae</taxon>
        <taxon>Natronosalvus</taxon>
    </lineage>
</organism>
<feature type="transmembrane region" description="Helical" evidence="7">
    <location>
        <begin position="190"/>
        <end position="211"/>
    </location>
</feature>
<keyword evidence="3" id="KW-1003">Cell membrane</keyword>
<comment type="similarity">
    <text evidence="7">Belongs to the binding-protein-dependent transport system permease family.</text>
</comment>
<dbReference type="PROSITE" id="PS50928">
    <property type="entry name" value="ABC_TM1"/>
    <property type="match status" value="1"/>
</dbReference>
<feature type="transmembrane region" description="Helical" evidence="7">
    <location>
        <begin position="252"/>
        <end position="278"/>
    </location>
</feature>
<evidence type="ECO:0000259" key="8">
    <source>
        <dbReference type="PROSITE" id="PS50928"/>
    </source>
</evidence>
<feature type="domain" description="ABC transmembrane type-1" evidence="8">
    <location>
        <begin position="99"/>
        <end position="321"/>
    </location>
</feature>
<dbReference type="Pfam" id="PF19300">
    <property type="entry name" value="BPD_transp_1_N"/>
    <property type="match status" value="1"/>
</dbReference>
<dbReference type="GeneID" id="73292088"/>
<evidence type="ECO:0000256" key="4">
    <source>
        <dbReference type="ARBA" id="ARBA00022692"/>
    </source>
</evidence>
<feature type="transmembrane region" description="Helical" evidence="7">
    <location>
        <begin position="99"/>
        <end position="123"/>
    </location>
</feature>
<feature type="transmembrane region" description="Helical" evidence="7">
    <location>
        <begin position="12"/>
        <end position="29"/>
    </location>
</feature>
<dbReference type="InterPro" id="IPR035906">
    <property type="entry name" value="MetI-like_sf"/>
</dbReference>
<dbReference type="AlphaFoldDB" id="A0A9E7SZ66"/>
<evidence type="ECO:0000256" key="3">
    <source>
        <dbReference type="ARBA" id="ARBA00022475"/>
    </source>
</evidence>
<geneLocation type="plasmid" evidence="9 10">
    <name>unnamed1</name>
</geneLocation>
<dbReference type="GO" id="GO:0055085">
    <property type="term" value="P:transmembrane transport"/>
    <property type="evidence" value="ECO:0007669"/>
    <property type="project" value="InterPro"/>
</dbReference>
<evidence type="ECO:0000256" key="7">
    <source>
        <dbReference type="RuleBase" id="RU363032"/>
    </source>
</evidence>
<dbReference type="Pfam" id="PF00528">
    <property type="entry name" value="BPD_transp_1"/>
    <property type="match status" value="1"/>
</dbReference>
<dbReference type="SUPFAM" id="SSF161098">
    <property type="entry name" value="MetI-like"/>
    <property type="match status" value="1"/>
</dbReference>
<dbReference type="GO" id="GO:0005886">
    <property type="term" value="C:plasma membrane"/>
    <property type="evidence" value="ECO:0007669"/>
    <property type="project" value="UniProtKB-SubCell"/>
</dbReference>
<keyword evidence="9" id="KW-0614">Plasmid</keyword>
<dbReference type="PANTHER" id="PTHR43163">
    <property type="entry name" value="DIPEPTIDE TRANSPORT SYSTEM PERMEASE PROTEIN DPPB-RELATED"/>
    <property type="match status" value="1"/>
</dbReference>
<keyword evidence="4 7" id="KW-0812">Transmembrane</keyword>
<evidence type="ECO:0000313" key="10">
    <source>
        <dbReference type="Proteomes" id="UP001056855"/>
    </source>
</evidence>
<dbReference type="CDD" id="cd06261">
    <property type="entry name" value="TM_PBP2"/>
    <property type="match status" value="1"/>
</dbReference>
<feature type="transmembrane region" description="Helical" evidence="7">
    <location>
        <begin position="135"/>
        <end position="165"/>
    </location>
</feature>
<dbReference type="InterPro" id="IPR000515">
    <property type="entry name" value="MetI-like"/>
</dbReference>
<dbReference type="KEGG" id="sawl:NGM29_18540"/>
<dbReference type="Gene3D" id="1.10.3720.10">
    <property type="entry name" value="MetI-like"/>
    <property type="match status" value="1"/>
</dbReference>
<evidence type="ECO:0000313" key="9">
    <source>
        <dbReference type="EMBL" id="UTF55693.1"/>
    </source>
</evidence>